<dbReference type="GO" id="GO:0009982">
    <property type="term" value="F:pseudouridine synthase activity"/>
    <property type="evidence" value="ECO:0007669"/>
    <property type="project" value="InterPro"/>
</dbReference>
<dbReference type="InterPro" id="IPR006225">
    <property type="entry name" value="PsdUridine_synth_RluC/D"/>
</dbReference>
<organism evidence="6 7">
    <name type="scientific">Liquorilactobacillus satsumensis DSM 16230 = JCM 12392</name>
    <dbReference type="NCBI Taxonomy" id="1423801"/>
    <lineage>
        <taxon>Bacteria</taxon>
        <taxon>Bacillati</taxon>
        <taxon>Bacillota</taxon>
        <taxon>Bacilli</taxon>
        <taxon>Lactobacillales</taxon>
        <taxon>Lactobacillaceae</taxon>
        <taxon>Liquorilactobacillus</taxon>
    </lineage>
</organism>
<dbReference type="SUPFAM" id="SSF55120">
    <property type="entry name" value="Pseudouridine synthase"/>
    <property type="match status" value="1"/>
</dbReference>
<dbReference type="EMBL" id="AZFQ01000054">
    <property type="protein sequence ID" value="KRL96922.1"/>
    <property type="molecule type" value="Genomic_DNA"/>
</dbReference>
<dbReference type="PANTHER" id="PTHR21600:SF35">
    <property type="entry name" value="PSEUDOURIDINE SYNTHASE"/>
    <property type="match status" value="1"/>
</dbReference>
<name>A0A0R1UZY5_9LACO</name>
<evidence type="ECO:0000313" key="7">
    <source>
        <dbReference type="Proteomes" id="UP000051166"/>
    </source>
</evidence>
<dbReference type="InterPro" id="IPR006145">
    <property type="entry name" value="PsdUridine_synth_RsuA/RluA"/>
</dbReference>
<feature type="domain" description="Pseudouridine synthase RsuA/RluA-like" evidence="5">
    <location>
        <begin position="85"/>
        <end position="236"/>
    </location>
</feature>
<dbReference type="Pfam" id="PF00849">
    <property type="entry name" value="PseudoU_synth_2"/>
    <property type="match status" value="1"/>
</dbReference>
<evidence type="ECO:0000256" key="3">
    <source>
        <dbReference type="PIRSR" id="PIRSR606225-1"/>
    </source>
</evidence>
<comment type="function">
    <text evidence="4">Responsible for synthesis of pseudouridine from uracil.</text>
</comment>
<dbReference type="Proteomes" id="UP000051166">
    <property type="component" value="Unassembled WGS sequence"/>
</dbReference>
<dbReference type="CDD" id="cd02869">
    <property type="entry name" value="PseudoU_synth_RluA_like"/>
    <property type="match status" value="1"/>
</dbReference>
<protein>
    <recommendedName>
        <fullName evidence="4">Pseudouridine synthase</fullName>
        <ecNumber evidence="4">5.4.99.-</ecNumber>
    </recommendedName>
</protein>
<proteinExistence type="inferred from homology"/>
<comment type="catalytic activity">
    <reaction evidence="1 4">
        <text>a uridine in RNA = a pseudouridine in RNA</text>
        <dbReference type="Rhea" id="RHEA:48348"/>
        <dbReference type="Rhea" id="RHEA-COMP:12068"/>
        <dbReference type="Rhea" id="RHEA-COMP:12069"/>
        <dbReference type="ChEBI" id="CHEBI:65314"/>
        <dbReference type="ChEBI" id="CHEBI:65315"/>
    </reaction>
</comment>
<keyword evidence="7" id="KW-1185">Reference proteome</keyword>
<feature type="active site" evidence="3">
    <location>
        <position position="133"/>
    </location>
</feature>
<dbReference type="GO" id="GO:0003723">
    <property type="term" value="F:RNA binding"/>
    <property type="evidence" value="ECO:0007669"/>
    <property type="project" value="InterPro"/>
</dbReference>
<comment type="caution">
    <text evidence="6">The sequence shown here is derived from an EMBL/GenBank/DDBJ whole genome shotgun (WGS) entry which is preliminary data.</text>
</comment>
<dbReference type="AlphaFoldDB" id="A0A0R1UZY5"/>
<dbReference type="PATRIC" id="fig|1423801.4.peg.1905"/>
<evidence type="ECO:0000256" key="2">
    <source>
        <dbReference type="ARBA" id="ARBA00010876"/>
    </source>
</evidence>
<dbReference type="InterPro" id="IPR050188">
    <property type="entry name" value="RluA_PseudoU_synthase"/>
</dbReference>
<dbReference type="OrthoDB" id="9807829at2"/>
<dbReference type="Gene3D" id="3.30.2350.10">
    <property type="entry name" value="Pseudouridine synthase"/>
    <property type="match status" value="1"/>
</dbReference>
<dbReference type="InterPro" id="IPR006224">
    <property type="entry name" value="PsdUridine_synth_RluA-like_CS"/>
</dbReference>
<dbReference type="STRING" id="1423801.FD50_GL001863"/>
<dbReference type="NCBIfam" id="TIGR00005">
    <property type="entry name" value="rluA_subfam"/>
    <property type="match status" value="1"/>
</dbReference>
<dbReference type="GO" id="GO:0140098">
    <property type="term" value="F:catalytic activity, acting on RNA"/>
    <property type="evidence" value="ECO:0007669"/>
    <property type="project" value="UniProtKB-ARBA"/>
</dbReference>
<dbReference type="InterPro" id="IPR020103">
    <property type="entry name" value="PsdUridine_synth_cat_dom_sf"/>
</dbReference>
<dbReference type="PROSITE" id="PS01129">
    <property type="entry name" value="PSI_RLU"/>
    <property type="match status" value="1"/>
</dbReference>
<dbReference type="PANTHER" id="PTHR21600">
    <property type="entry name" value="MITOCHONDRIAL RNA PSEUDOURIDINE SYNTHASE"/>
    <property type="match status" value="1"/>
</dbReference>
<dbReference type="RefSeq" id="WP_054757708.1">
    <property type="nucleotide sequence ID" value="NZ_AZFQ01000054.1"/>
</dbReference>
<comment type="similarity">
    <text evidence="2 4">Belongs to the pseudouridine synthase RluA family.</text>
</comment>
<dbReference type="GeneID" id="98309095"/>
<sequence length="303" mass="33459">MKYTWINDLKAEVTIKKLLTVKGVSHRILSRVKRGEGEVWLEGKKSNLTQKVAIAEHVTLGLIPENNPAILPAVGALKILFEDQNWLVVDKPAGITSVPGPSNRKSTLVNRIKGYLMAQGAQDLVPHIITRLDRDTSGIVLVAKNRLAQGLIGKQTEKQQLQKRYLAVISGRLPQQHGLIEACIGRQDKQIKREVTAAGQFAKTEYWVLDESSGTTLVEVKLHTGRTHQIRVHFSAIGCPLLGDELYGGDLNKGITRQALHAFKLSYLDPFTLQKNACTAALPDDMQALCSHLGLDILTSQRE</sequence>
<accession>A0A0R1UZY5</accession>
<evidence type="ECO:0000259" key="5">
    <source>
        <dbReference type="Pfam" id="PF00849"/>
    </source>
</evidence>
<dbReference type="EC" id="5.4.99.-" evidence="4"/>
<evidence type="ECO:0000256" key="1">
    <source>
        <dbReference type="ARBA" id="ARBA00000073"/>
    </source>
</evidence>
<gene>
    <name evidence="6" type="ORF">FD50_GL001863</name>
</gene>
<keyword evidence="4" id="KW-0413">Isomerase</keyword>
<reference evidence="6 7" key="1">
    <citation type="journal article" date="2015" name="Genome Announc.">
        <title>Expanding the biotechnology potential of lactobacilli through comparative genomics of 213 strains and associated genera.</title>
        <authorList>
            <person name="Sun Z."/>
            <person name="Harris H.M."/>
            <person name="McCann A."/>
            <person name="Guo C."/>
            <person name="Argimon S."/>
            <person name="Zhang W."/>
            <person name="Yang X."/>
            <person name="Jeffery I.B."/>
            <person name="Cooney J.C."/>
            <person name="Kagawa T.F."/>
            <person name="Liu W."/>
            <person name="Song Y."/>
            <person name="Salvetti E."/>
            <person name="Wrobel A."/>
            <person name="Rasinkangas P."/>
            <person name="Parkhill J."/>
            <person name="Rea M.C."/>
            <person name="O'Sullivan O."/>
            <person name="Ritari J."/>
            <person name="Douillard F.P."/>
            <person name="Paul Ross R."/>
            <person name="Yang R."/>
            <person name="Briner A.E."/>
            <person name="Felis G.E."/>
            <person name="de Vos W.M."/>
            <person name="Barrangou R."/>
            <person name="Klaenhammer T.R."/>
            <person name="Caufield P.W."/>
            <person name="Cui Y."/>
            <person name="Zhang H."/>
            <person name="O'Toole P.W."/>
        </authorList>
    </citation>
    <scope>NUCLEOTIDE SEQUENCE [LARGE SCALE GENOMIC DNA]</scope>
    <source>
        <strain evidence="6 7">DSM 16230</strain>
    </source>
</reference>
<evidence type="ECO:0000256" key="4">
    <source>
        <dbReference type="RuleBase" id="RU362028"/>
    </source>
</evidence>
<dbReference type="GO" id="GO:0000455">
    <property type="term" value="P:enzyme-directed rRNA pseudouridine synthesis"/>
    <property type="evidence" value="ECO:0007669"/>
    <property type="project" value="TreeGrafter"/>
</dbReference>
<evidence type="ECO:0000313" key="6">
    <source>
        <dbReference type="EMBL" id="KRL96922.1"/>
    </source>
</evidence>